<dbReference type="InterPro" id="IPR001680">
    <property type="entry name" value="WD40_rpt"/>
</dbReference>
<dbReference type="Gene3D" id="2.130.10.10">
    <property type="entry name" value="YVTN repeat-like/Quinoprotein amine dehydrogenase"/>
    <property type="match status" value="2"/>
</dbReference>
<feature type="region of interest" description="Disordered" evidence="4">
    <location>
        <begin position="507"/>
        <end position="563"/>
    </location>
</feature>
<dbReference type="SMART" id="SM00320">
    <property type="entry name" value="WD40"/>
    <property type="match status" value="5"/>
</dbReference>
<dbReference type="InterPro" id="IPR015943">
    <property type="entry name" value="WD40/YVTN_repeat-like_dom_sf"/>
</dbReference>
<dbReference type="RefSeq" id="XP_029737931.1">
    <property type="nucleotide sequence ID" value="XM_029885365.1"/>
</dbReference>
<dbReference type="Pfam" id="PF00400">
    <property type="entry name" value="WD40"/>
    <property type="match status" value="1"/>
</dbReference>
<dbReference type="InterPro" id="IPR051858">
    <property type="entry name" value="WD_repeat_GAD-1"/>
</dbReference>
<evidence type="ECO:0000313" key="6">
    <source>
        <dbReference type="Proteomes" id="UP000306050"/>
    </source>
</evidence>
<organism evidence="5 6">
    <name type="scientific">Sporisorium graminicola</name>
    <dbReference type="NCBI Taxonomy" id="280036"/>
    <lineage>
        <taxon>Eukaryota</taxon>
        <taxon>Fungi</taxon>
        <taxon>Dikarya</taxon>
        <taxon>Basidiomycota</taxon>
        <taxon>Ustilaginomycotina</taxon>
        <taxon>Ustilaginomycetes</taxon>
        <taxon>Ustilaginales</taxon>
        <taxon>Ustilaginaceae</taxon>
        <taxon>Sporisorium</taxon>
    </lineage>
</organism>
<evidence type="ECO:0000256" key="2">
    <source>
        <dbReference type="ARBA" id="ARBA00022737"/>
    </source>
</evidence>
<name>A0A4U7KPR0_9BASI</name>
<evidence type="ECO:0000256" key="3">
    <source>
        <dbReference type="PROSITE-ProRule" id="PRU00221"/>
    </source>
</evidence>
<dbReference type="Proteomes" id="UP000306050">
    <property type="component" value="Chromosome SGRAM_5"/>
</dbReference>
<dbReference type="GO" id="GO:0035861">
    <property type="term" value="C:site of double-strand break"/>
    <property type="evidence" value="ECO:0007669"/>
    <property type="project" value="TreeGrafter"/>
</dbReference>
<dbReference type="GO" id="GO:0005634">
    <property type="term" value="C:nucleus"/>
    <property type="evidence" value="ECO:0007669"/>
    <property type="project" value="TreeGrafter"/>
</dbReference>
<dbReference type="PANTHER" id="PTHR16017:SF0">
    <property type="entry name" value="WD REPEAT-CONTAINING PROTEIN 70"/>
    <property type="match status" value="1"/>
</dbReference>
<feature type="region of interest" description="Disordered" evidence="4">
    <location>
        <begin position="1"/>
        <end position="140"/>
    </location>
</feature>
<feature type="compositionally biased region" description="Basic and acidic residues" evidence="4">
    <location>
        <begin position="581"/>
        <end position="590"/>
    </location>
</feature>
<evidence type="ECO:0000313" key="5">
    <source>
        <dbReference type="EMBL" id="TKY85946.1"/>
    </source>
</evidence>
<sequence length="636" mass="67368">MDEAALRAMMPSAFGRRGGGGGGGGGGKRKAGSAGDGLAGGGVEESDGQSTVLGKSAQVEAEDEDDGLTAEERAANREAEEKERERRERGLASDDDDDDDSSNDYDDDSAVGPPAPPAHPSPSPLLPPSSLPPTTHTASFTNTHTKTLSALAVDGSGSRFALGSYDTMLSLYDFGGMTSALQPFRLFAPWETYPILDLSFNMNSTHLLVVSSTAEAKVFTRDGAELGTCRKGDPYLRDMRHTRGHVSGLTCGQFARHDASTFYTGGSDSTIRVWNTDRMHAGQEDVIVLKSRSRGGRTKVTALECDTAHRLWASGEDGSLGMWDLRSNLNSKPRGSVQAAHDAGTWTSAIAVEADRVVTRGGDATVKVWDVRALGRGAVVERCGLPGAGVHTGLLLDPFAARGIVTAVADASDAAGNNDDERAAETRAQGGGSGSIVVLDSLTLATVSTTRCPSLPIRLHWSAHTNQLFATHRSGTLSIFYHPSRSTNGVLLPLSRTAPSSLYTAASSLPAGGADSYPVSTDEMRGALSESAKRRRLARDRQSAQATRMPQPPLPGRGAGGRIGASATQHVVQSVFGVPQDLHDDPREALLKYATPPKHAQDAQDAQREHADEQDEYTKAWTKTQPKTLFSEHVDD</sequence>
<dbReference type="SUPFAM" id="SSF50978">
    <property type="entry name" value="WD40 repeat-like"/>
    <property type="match status" value="1"/>
</dbReference>
<feature type="compositionally biased region" description="Gly residues" evidence="4">
    <location>
        <begin position="34"/>
        <end position="43"/>
    </location>
</feature>
<accession>A0A4U7KPR0</accession>
<dbReference type="EMBL" id="SRRM01000018">
    <property type="protein sequence ID" value="TKY85946.1"/>
    <property type="molecule type" value="Genomic_DNA"/>
</dbReference>
<feature type="repeat" description="WD" evidence="3">
    <location>
        <begin position="338"/>
        <end position="372"/>
    </location>
</feature>
<feature type="region of interest" description="Disordered" evidence="4">
    <location>
        <begin position="580"/>
        <end position="636"/>
    </location>
</feature>
<feature type="compositionally biased region" description="Basic and acidic residues" evidence="4">
    <location>
        <begin position="599"/>
        <end position="611"/>
    </location>
</feature>
<dbReference type="GeneID" id="40727666"/>
<dbReference type="PANTHER" id="PTHR16017">
    <property type="entry name" value="GASTRULATION DEFECTIVE PROTEIN 1-RELATED"/>
    <property type="match status" value="1"/>
</dbReference>
<comment type="caution">
    <text evidence="5">The sequence shown here is derived from an EMBL/GenBank/DDBJ whole genome shotgun (WGS) entry which is preliminary data.</text>
</comment>
<dbReference type="OrthoDB" id="10264376at2759"/>
<feature type="repeat" description="WD" evidence="3">
    <location>
        <begin position="242"/>
        <end position="275"/>
    </location>
</feature>
<feature type="compositionally biased region" description="Gly residues" evidence="4">
    <location>
        <begin position="16"/>
        <end position="26"/>
    </location>
</feature>
<dbReference type="AlphaFoldDB" id="A0A4U7KPR0"/>
<keyword evidence="2" id="KW-0677">Repeat</keyword>
<dbReference type="InterPro" id="IPR036322">
    <property type="entry name" value="WD40_repeat_dom_sf"/>
</dbReference>
<proteinExistence type="predicted"/>
<evidence type="ECO:0000256" key="1">
    <source>
        <dbReference type="ARBA" id="ARBA00022574"/>
    </source>
</evidence>
<gene>
    <name evidence="5" type="ORF">EX895_004771</name>
</gene>
<dbReference type="KEGG" id="sgra:EX895_004771"/>
<feature type="compositionally biased region" description="Acidic residues" evidence="4">
    <location>
        <begin position="93"/>
        <end position="109"/>
    </location>
</feature>
<protein>
    <submittedName>
        <fullName evidence="5">Uncharacterized protein</fullName>
    </submittedName>
</protein>
<dbReference type="PROSITE" id="PS50082">
    <property type="entry name" value="WD_REPEATS_2"/>
    <property type="match status" value="2"/>
</dbReference>
<feature type="compositionally biased region" description="Acidic residues" evidence="4">
    <location>
        <begin position="60"/>
        <end position="69"/>
    </location>
</feature>
<feature type="compositionally biased region" description="Basic and acidic residues" evidence="4">
    <location>
        <begin position="70"/>
        <end position="92"/>
    </location>
</feature>
<evidence type="ECO:0000256" key="4">
    <source>
        <dbReference type="SAM" id="MobiDB-lite"/>
    </source>
</evidence>
<keyword evidence="1 3" id="KW-0853">WD repeat</keyword>
<keyword evidence="6" id="KW-1185">Reference proteome</keyword>
<feature type="compositionally biased region" description="Pro residues" evidence="4">
    <location>
        <begin position="113"/>
        <end position="131"/>
    </location>
</feature>
<reference evidence="5 6" key="1">
    <citation type="submission" date="2019-05" db="EMBL/GenBank/DDBJ databases">
        <title>Sporisorium graminicola CBS 10092 draft sequencing and annotation.</title>
        <authorList>
            <person name="Solano-Gonzalez S."/>
            <person name="Caddick M.X."/>
            <person name="Darby A."/>
        </authorList>
    </citation>
    <scope>NUCLEOTIDE SEQUENCE [LARGE SCALE GENOMIC DNA]</scope>
    <source>
        <strain evidence="5 6">CBS 10092</strain>
    </source>
</reference>